<dbReference type="GO" id="GO:0005524">
    <property type="term" value="F:ATP binding"/>
    <property type="evidence" value="ECO:0007669"/>
    <property type="project" value="UniProtKB-UniRule"/>
</dbReference>
<dbReference type="RefSeq" id="WP_118096658.1">
    <property type="nucleotide sequence ID" value="NZ_QRVL01000001.1"/>
</dbReference>
<keyword evidence="7 13" id="KW-0067">ATP-binding</keyword>
<evidence type="ECO:0000256" key="6">
    <source>
        <dbReference type="ARBA" id="ARBA00022839"/>
    </source>
</evidence>
<evidence type="ECO:0000313" key="17">
    <source>
        <dbReference type="EMBL" id="RGS42419.1"/>
    </source>
</evidence>
<dbReference type="PROSITE" id="PS51198">
    <property type="entry name" value="UVRD_HELICASE_ATP_BIND"/>
    <property type="match status" value="1"/>
</dbReference>
<dbReference type="SUPFAM" id="SSF52540">
    <property type="entry name" value="P-loop containing nucleoside triphosphate hydrolases"/>
    <property type="match status" value="1"/>
</dbReference>
<keyword evidence="2 13" id="KW-0547">Nucleotide-binding</keyword>
<dbReference type="PANTHER" id="PTHR11070">
    <property type="entry name" value="UVRD / RECB / PCRA DNA HELICASE FAMILY MEMBER"/>
    <property type="match status" value="1"/>
</dbReference>
<dbReference type="Gene3D" id="3.40.50.300">
    <property type="entry name" value="P-loop containing nucleotide triphosphate hydrolases"/>
    <property type="match status" value="4"/>
</dbReference>
<dbReference type="Gene3D" id="3.90.320.10">
    <property type="match status" value="1"/>
</dbReference>
<dbReference type="EMBL" id="QRVL01000001">
    <property type="protein sequence ID" value="RGS42419.1"/>
    <property type="molecule type" value="Genomic_DNA"/>
</dbReference>
<feature type="domain" description="UvrD-like helicase C-terminal" evidence="16">
    <location>
        <begin position="498"/>
        <end position="793"/>
    </location>
</feature>
<evidence type="ECO:0000256" key="5">
    <source>
        <dbReference type="ARBA" id="ARBA00022806"/>
    </source>
</evidence>
<dbReference type="GO" id="GO:0016887">
    <property type="term" value="F:ATP hydrolysis activity"/>
    <property type="evidence" value="ECO:0007669"/>
    <property type="project" value="RHEA"/>
</dbReference>
<comment type="subunit">
    <text evidence="13">Heterodimer of AddA and AddB/RexB.</text>
</comment>
<dbReference type="GO" id="GO:0005829">
    <property type="term" value="C:cytosol"/>
    <property type="evidence" value="ECO:0007669"/>
    <property type="project" value="TreeGrafter"/>
</dbReference>
<keyword evidence="8 13" id="KW-0238">DNA-binding</keyword>
<keyword evidence="5 13" id="KW-0347">Helicase</keyword>
<dbReference type="GO" id="GO:0043138">
    <property type="term" value="F:3'-5' DNA helicase activity"/>
    <property type="evidence" value="ECO:0007669"/>
    <property type="project" value="UniProtKB-UniRule"/>
</dbReference>
<dbReference type="InterPro" id="IPR000212">
    <property type="entry name" value="DNA_helicase_UvrD/REP"/>
</dbReference>
<feature type="binding site" evidence="14">
    <location>
        <begin position="24"/>
        <end position="31"/>
    </location>
    <ligand>
        <name>ATP</name>
        <dbReference type="ChEBI" id="CHEBI:30616"/>
    </ligand>
</feature>
<keyword evidence="6 13" id="KW-0269">Exonuclease</keyword>
<dbReference type="InterPro" id="IPR011604">
    <property type="entry name" value="PDDEXK-like_dom_sf"/>
</dbReference>
<comment type="cofactor">
    <cofactor evidence="13">
        <name>Mg(2+)</name>
        <dbReference type="ChEBI" id="CHEBI:18420"/>
    </cofactor>
</comment>
<dbReference type="InterPro" id="IPR014152">
    <property type="entry name" value="AddA"/>
</dbReference>
<dbReference type="Pfam" id="PF12705">
    <property type="entry name" value="PDDEXK_1"/>
    <property type="match status" value="1"/>
</dbReference>
<dbReference type="EC" id="5.6.2.4" evidence="13"/>
<evidence type="ECO:0000256" key="12">
    <source>
        <dbReference type="ARBA" id="ARBA00048988"/>
    </source>
</evidence>
<evidence type="ECO:0000256" key="3">
    <source>
        <dbReference type="ARBA" id="ARBA00022763"/>
    </source>
</evidence>
<name>A0A395VED0_9FIRM</name>
<dbReference type="InterPro" id="IPR038726">
    <property type="entry name" value="PDDEXK_AddAB-type"/>
</dbReference>
<dbReference type="GO" id="GO:0000724">
    <property type="term" value="P:double-strand break repair via homologous recombination"/>
    <property type="evidence" value="ECO:0007669"/>
    <property type="project" value="UniProtKB-UniRule"/>
</dbReference>
<evidence type="ECO:0000256" key="1">
    <source>
        <dbReference type="ARBA" id="ARBA00022722"/>
    </source>
</evidence>
<evidence type="ECO:0000256" key="10">
    <source>
        <dbReference type="ARBA" id="ARBA00023235"/>
    </source>
</evidence>
<comment type="similarity">
    <text evidence="13">Belongs to the helicase family. AddA subfamily.</text>
</comment>
<comment type="catalytic activity">
    <reaction evidence="11 13">
        <text>Couples ATP hydrolysis with the unwinding of duplex DNA by translocating in the 3'-5' direction.</text>
        <dbReference type="EC" id="5.6.2.4"/>
    </reaction>
</comment>
<comment type="caution">
    <text evidence="17">The sequence shown here is derived from an EMBL/GenBank/DDBJ whole genome shotgun (WGS) entry which is preliminary data.</text>
</comment>
<keyword evidence="1 13" id="KW-0540">Nuclease</keyword>
<evidence type="ECO:0000259" key="15">
    <source>
        <dbReference type="PROSITE" id="PS51198"/>
    </source>
</evidence>
<dbReference type="Gene3D" id="1.10.486.10">
    <property type="entry name" value="PCRA, domain 4"/>
    <property type="match status" value="1"/>
</dbReference>
<keyword evidence="3 13" id="KW-0227">DNA damage</keyword>
<dbReference type="HAMAP" id="MF_01451">
    <property type="entry name" value="AddA"/>
    <property type="match status" value="1"/>
</dbReference>
<feature type="domain" description="UvrD-like helicase ATP-binding" evidence="15">
    <location>
        <begin position="3"/>
        <end position="470"/>
    </location>
</feature>
<protein>
    <recommendedName>
        <fullName evidence="13">ATP-dependent helicase/nuclease subunit A</fullName>
        <ecNumber evidence="13">3.1.-.-</ecNumber>
        <ecNumber evidence="13">5.6.2.4</ecNumber>
    </recommendedName>
    <alternativeName>
        <fullName evidence="13">ATP-dependent helicase/nuclease AddA</fullName>
    </alternativeName>
    <alternativeName>
        <fullName evidence="13">DNA 3'-5' helicase AddA</fullName>
    </alternativeName>
</protein>
<dbReference type="PANTHER" id="PTHR11070:SF48">
    <property type="entry name" value="ATP-DEPENDENT HELICASE_NUCLEASE SUBUNIT A"/>
    <property type="match status" value="1"/>
</dbReference>
<evidence type="ECO:0000256" key="2">
    <source>
        <dbReference type="ARBA" id="ARBA00022741"/>
    </source>
</evidence>
<reference evidence="17 18" key="1">
    <citation type="submission" date="2018-08" db="EMBL/GenBank/DDBJ databases">
        <title>A genome reference for cultivated species of the human gut microbiota.</title>
        <authorList>
            <person name="Zou Y."/>
            <person name="Xue W."/>
            <person name="Luo G."/>
        </authorList>
    </citation>
    <scope>NUCLEOTIDE SEQUENCE [LARGE SCALE GENOMIC DNA]</scope>
    <source>
        <strain evidence="17 18">AF22-12AC</strain>
    </source>
</reference>
<keyword evidence="9 13" id="KW-0234">DNA repair</keyword>
<dbReference type="GO" id="GO:0003690">
    <property type="term" value="F:double-stranded DNA binding"/>
    <property type="evidence" value="ECO:0007669"/>
    <property type="project" value="UniProtKB-UniRule"/>
</dbReference>
<evidence type="ECO:0000256" key="13">
    <source>
        <dbReference type="HAMAP-Rule" id="MF_01451"/>
    </source>
</evidence>
<dbReference type="AlphaFoldDB" id="A0A395VED0"/>
<evidence type="ECO:0000256" key="9">
    <source>
        <dbReference type="ARBA" id="ARBA00023204"/>
    </source>
</evidence>
<evidence type="ECO:0000256" key="7">
    <source>
        <dbReference type="ARBA" id="ARBA00022840"/>
    </source>
</evidence>
<evidence type="ECO:0000256" key="4">
    <source>
        <dbReference type="ARBA" id="ARBA00022801"/>
    </source>
</evidence>
<dbReference type="NCBIfam" id="TIGR02785">
    <property type="entry name" value="addA_Gpos"/>
    <property type="match status" value="1"/>
</dbReference>
<evidence type="ECO:0000256" key="11">
    <source>
        <dbReference type="ARBA" id="ARBA00034617"/>
    </source>
</evidence>
<dbReference type="EC" id="3.1.-.-" evidence="13"/>
<keyword evidence="10 13" id="KW-0413">Isomerase</keyword>
<dbReference type="InterPro" id="IPR027417">
    <property type="entry name" value="P-loop_NTPase"/>
</dbReference>
<dbReference type="FunFam" id="3.40.50.300:FF:001236">
    <property type="entry name" value="ATP-dependent helicase/nuclease subunit A"/>
    <property type="match status" value="1"/>
</dbReference>
<evidence type="ECO:0000259" key="16">
    <source>
        <dbReference type="PROSITE" id="PS51217"/>
    </source>
</evidence>
<dbReference type="Proteomes" id="UP000266172">
    <property type="component" value="Unassembled WGS sequence"/>
</dbReference>
<gene>
    <name evidence="13 17" type="primary">addA</name>
    <name evidence="17" type="ORF">DWX93_03610</name>
</gene>
<evidence type="ECO:0000313" key="18">
    <source>
        <dbReference type="Proteomes" id="UP000266172"/>
    </source>
</evidence>
<dbReference type="Pfam" id="PF13361">
    <property type="entry name" value="UvrD_C"/>
    <property type="match status" value="1"/>
</dbReference>
<dbReference type="InterPro" id="IPR011335">
    <property type="entry name" value="Restrct_endonuc-II-like"/>
</dbReference>
<dbReference type="PROSITE" id="PS51217">
    <property type="entry name" value="UVRD_HELICASE_CTER"/>
    <property type="match status" value="1"/>
</dbReference>
<dbReference type="Pfam" id="PF00580">
    <property type="entry name" value="UvrD-helicase"/>
    <property type="match status" value="1"/>
</dbReference>
<accession>A0A395VED0</accession>
<organism evidence="17 18">
    <name type="scientific">Roseburia hominis</name>
    <dbReference type="NCBI Taxonomy" id="301301"/>
    <lineage>
        <taxon>Bacteria</taxon>
        <taxon>Bacillati</taxon>
        <taxon>Bacillota</taxon>
        <taxon>Clostridia</taxon>
        <taxon>Lachnospirales</taxon>
        <taxon>Lachnospiraceae</taxon>
        <taxon>Roseburia</taxon>
    </lineage>
</organism>
<keyword evidence="4 13" id="KW-0378">Hydrolase</keyword>
<dbReference type="InterPro" id="IPR014017">
    <property type="entry name" value="DNA_helicase_UvrD-like_C"/>
</dbReference>
<proteinExistence type="inferred from homology"/>
<dbReference type="InterPro" id="IPR014016">
    <property type="entry name" value="UvrD-like_ATP-bd"/>
</dbReference>
<dbReference type="GO" id="GO:0033202">
    <property type="term" value="C:DNA helicase complex"/>
    <property type="evidence" value="ECO:0007669"/>
    <property type="project" value="TreeGrafter"/>
</dbReference>
<dbReference type="SUPFAM" id="SSF52980">
    <property type="entry name" value="Restriction endonuclease-like"/>
    <property type="match status" value="1"/>
</dbReference>
<comment type="catalytic activity">
    <reaction evidence="12 13">
        <text>ATP + H2O = ADP + phosphate + H(+)</text>
        <dbReference type="Rhea" id="RHEA:13065"/>
        <dbReference type="ChEBI" id="CHEBI:15377"/>
        <dbReference type="ChEBI" id="CHEBI:15378"/>
        <dbReference type="ChEBI" id="CHEBI:30616"/>
        <dbReference type="ChEBI" id="CHEBI:43474"/>
        <dbReference type="ChEBI" id="CHEBI:456216"/>
        <dbReference type="EC" id="5.6.2.4"/>
    </reaction>
</comment>
<evidence type="ECO:0000256" key="8">
    <source>
        <dbReference type="ARBA" id="ARBA00023125"/>
    </source>
</evidence>
<comment type="function">
    <text evidence="13">The heterodimer acts as both an ATP-dependent DNA helicase and an ATP-dependent, dual-direction single-stranded exonuclease. Recognizes the chi site generating a DNA molecule suitable for the initiation of homologous recombination. The AddA nuclease domain is required for chi fragment generation; this subunit has the helicase and 3' -&gt; 5' nuclease activities.</text>
</comment>
<sequence length="1227" mass="139367">MGVSWTREQQQVIDLRKRNILVSAAAGSGKTAVLVERIIKMITEGEHPVDIDRLLVVTFTNAAAAEMRERIGAAIEKALEEHPDSEHLQRQLTLIHNAQITTIDSFCLYVIRNHFHEIDLEPDFRIGDEGELKLLKEDVLRGVLESNYEQMSPEFAAFAKGYVSGKSDAKVAEMILSLYEFSMSYPWPMEWLTSGIRGYEIPDVQKMAEAPWMQPLVLHLRSVLADLVKKLRIAHVLTLEEDGPDVYEKVIASDLAKFEELAACENFLELYEKLTAVTYDRLPSSRGFSGDAGKLSRVKELRDQVKDTVKKINKQYFFASPEVMCGQVRRAEPMAKELVRLAIAFSEAFAAEKRRKNLVDFHDLEHFALEILVDAKTKQARAAAEEFRDMYEEIMIDEYQDSNHVQETLLRAISREERGAYNLFMVGDVKQSIYRFRLARPELFMEKYDTYTLEESSTQRIDLHRNFRSRSEVLDLTNDVCYRIMARDLGNVAYDEDAALYAGADYCAPDEAGMFAPEILVADSAEELLEGSGYEDRKLYEAKLVAERIRKLMTEQKVTDKATGELRAVRYSDIVILLRSLSGYADSFAAVLNEAGIPAHTVSATGYFSAVEVQTVLAMLRILDNPRQDIPLAAVLKSPIAGLTDEELGRLRAHDRSVPFCECVLARCRELAQSEESLAEGYEKKLREFWKLYERLRALVPDTPIHELIEIVLKESGYGNYAAAMPAGARRRANLRMLVEKAIAYENTSYKGLFHFVRYIDELQKYDVDFGEADMVGENEDVVRIMSIHKSKGLEFPVVFVCGLGRNFNKQDTRSRMVLHPELGIGIDWIDGERRIKTPTILKRAIAKQIELENLGEELRVLYVALTRAKEKLILAGCRKDAENDLAALREAAQEELFPETEHVPLPYLLRESAAGYFDWLLPAVFSYHGRYQVRVVPAEELLDAESRHMEEETENLEQCLSRIAAADAADVAEFDGKFSFTYPYERDLERKNKYSVSELKHRAMREKLLEEETDVVPAFLETEGKSYVPPFVQKKMEQEETGGQNQGALRGTAVHRVMECYQFSAAAGVTEQIEAMFAGGQITEEMKRLVKPALIETFLTSAAGERMKRAETAGTLYREKPFVMGFTGEELAAFGFGDGEKCADDKELTLIQGIIDVFWIEEDGIVVLDYKTDRVKTGKELADRYASQLKLYGEALERIYNHGSERTLRVKERLLYSFRLGAVIPV</sequence>
<evidence type="ECO:0000256" key="14">
    <source>
        <dbReference type="PROSITE-ProRule" id="PRU00560"/>
    </source>
</evidence>
<dbReference type="GO" id="GO:0008408">
    <property type="term" value="F:3'-5' exonuclease activity"/>
    <property type="evidence" value="ECO:0007669"/>
    <property type="project" value="UniProtKB-UniRule"/>
</dbReference>